<feature type="transmembrane region" description="Helical" evidence="1">
    <location>
        <begin position="124"/>
        <end position="142"/>
    </location>
</feature>
<protein>
    <submittedName>
        <fullName evidence="3">Uncharacterized membrane protein</fullName>
    </submittedName>
</protein>
<keyword evidence="4" id="KW-1185">Reference proteome</keyword>
<feature type="transmembrane region" description="Helical" evidence="1">
    <location>
        <begin position="279"/>
        <end position="297"/>
    </location>
</feature>
<feature type="transmembrane region" description="Helical" evidence="1">
    <location>
        <begin position="101"/>
        <end position="118"/>
    </location>
</feature>
<dbReference type="AlphaFoldDB" id="A0A1H2T3A8"/>
<dbReference type="Proteomes" id="UP000199118">
    <property type="component" value="Unassembled WGS sequence"/>
</dbReference>
<feature type="transmembrane region" description="Helical" evidence="1">
    <location>
        <begin position="6"/>
        <end position="25"/>
    </location>
</feature>
<feature type="transmembrane region" description="Helical" evidence="1">
    <location>
        <begin position="250"/>
        <end position="267"/>
    </location>
</feature>
<gene>
    <name evidence="3" type="ORF">SAMN05444336_101873</name>
</gene>
<feature type="domain" description="EamA" evidence="2">
    <location>
        <begin position="6"/>
        <end position="141"/>
    </location>
</feature>
<feature type="domain" description="EamA" evidence="2">
    <location>
        <begin position="159"/>
        <end position="296"/>
    </location>
</feature>
<feature type="transmembrane region" description="Helical" evidence="1">
    <location>
        <begin position="225"/>
        <end position="244"/>
    </location>
</feature>
<dbReference type="InterPro" id="IPR037185">
    <property type="entry name" value="EmrE-like"/>
</dbReference>
<sequence length="298" mass="29638">MDLMLVALSLGSAFCFALALVLAVFGLRESAGAVGPMAGAGVSIPVTAALFLALSPATVDLSGYDPRGAAVFAAAGLFYPVAVTWLTFASNRRLGPNLTGALGNLAPLFAVAAAAAWLGQTPSLGQGIGVAAICGGASLLFLRGRGAAASVERAASAALLLPLAGAALRGLAQPVASYGLLAWPDPFAAALIGYLVSAAIVLAVVRGLPRLRGARASVMPGRAWLWFAATGISNGAAVLLLYAALARGPVAVVAPLVACYPVMTLALNRAVHRDRSLDARTGLGVAAMAAGVAMLLAG</sequence>
<evidence type="ECO:0000313" key="3">
    <source>
        <dbReference type="EMBL" id="SDW38338.1"/>
    </source>
</evidence>
<dbReference type="OrthoDB" id="7842999at2"/>
<evidence type="ECO:0000259" key="2">
    <source>
        <dbReference type="Pfam" id="PF00892"/>
    </source>
</evidence>
<keyword evidence="1" id="KW-1133">Transmembrane helix</keyword>
<dbReference type="EMBL" id="FNMZ01000001">
    <property type="protein sequence ID" value="SDW38338.1"/>
    <property type="molecule type" value="Genomic_DNA"/>
</dbReference>
<proteinExistence type="predicted"/>
<feature type="transmembrane region" description="Helical" evidence="1">
    <location>
        <begin position="154"/>
        <end position="172"/>
    </location>
</feature>
<feature type="transmembrane region" description="Helical" evidence="1">
    <location>
        <begin position="37"/>
        <end position="57"/>
    </location>
</feature>
<keyword evidence="1" id="KW-0812">Transmembrane</keyword>
<feature type="transmembrane region" description="Helical" evidence="1">
    <location>
        <begin position="187"/>
        <end position="205"/>
    </location>
</feature>
<name>A0A1H2T3A8_9RHOB</name>
<dbReference type="InterPro" id="IPR000620">
    <property type="entry name" value="EamA_dom"/>
</dbReference>
<keyword evidence="1" id="KW-0472">Membrane</keyword>
<accession>A0A1H2T3A8</accession>
<dbReference type="SUPFAM" id="SSF103481">
    <property type="entry name" value="Multidrug resistance efflux transporter EmrE"/>
    <property type="match status" value="2"/>
</dbReference>
<feature type="transmembrane region" description="Helical" evidence="1">
    <location>
        <begin position="69"/>
        <end position="89"/>
    </location>
</feature>
<evidence type="ECO:0000313" key="4">
    <source>
        <dbReference type="Proteomes" id="UP000199118"/>
    </source>
</evidence>
<dbReference type="GO" id="GO:0016020">
    <property type="term" value="C:membrane"/>
    <property type="evidence" value="ECO:0007669"/>
    <property type="project" value="InterPro"/>
</dbReference>
<evidence type="ECO:0000256" key="1">
    <source>
        <dbReference type="SAM" id="Phobius"/>
    </source>
</evidence>
<organism evidence="3 4">
    <name type="scientific">Albimonas donghaensis</name>
    <dbReference type="NCBI Taxonomy" id="356660"/>
    <lineage>
        <taxon>Bacteria</taxon>
        <taxon>Pseudomonadati</taxon>
        <taxon>Pseudomonadota</taxon>
        <taxon>Alphaproteobacteria</taxon>
        <taxon>Rhodobacterales</taxon>
        <taxon>Paracoccaceae</taxon>
        <taxon>Albimonas</taxon>
    </lineage>
</organism>
<reference evidence="3 4" key="1">
    <citation type="submission" date="2016-10" db="EMBL/GenBank/DDBJ databases">
        <authorList>
            <person name="de Groot N.N."/>
        </authorList>
    </citation>
    <scope>NUCLEOTIDE SEQUENCE [LARGE SCALE GENOMIC DNA]</scope>
    <source>
        <strain evidence="3 4">DSM 17890</strain>
    </source>
</reference>
<dbReference type="Pfam" id="PF00892">
    <property type="entry name" value="EamA"/>
    <property type="match status" value="2"/>
</dbReference>